<accession>A0A7T8JZD2</accession>
<dbReference type="AlphaFoldDB" id="A0A7T8JZD2"/>
<dbReference type="PANTHER" id="PTHR33244:SF3">
    <property type="entry name" value="PEPTIDASE A2 DOMAIN-CONTAINING PROTEIN"/>
    <property type="match status" value="1"/>
</dbReference>
<dbReference type="PANTHER" id="PTHR33244">
    <property type="entry name" value="INTEGRASE CATALYTIC DOMAIN-CONTAINING PROTEIN-RELATED"/>
    <property type="match status" value="1"/>
</dbReference>
<evidence type="ECO:0000313" key="2">
    <source>
        <dbReference type="EMBL" id="QQP40014.1"/>
    </source>
</evidence>
<feature type="compositionally biased region" description="Basic and acidic residues" evidence="1">
    <location>
        <begin position="117"/>
        <end position="126"/>
    </location>
</feature>
<feature type="region of interest" description="Disordered" evidence="1">
    <location>
        <begin position="117"/>
        <end position="137"/>
    </location>
</feature>
<gene>
    <name evidence="2" type="ORF">FKW44_013913</name>
</gene>
<evidence type="ECO:0000313" key="3">
    <source>
        <dbReference type="Proteomes" id="UP000595437"/>
    </source>
</evidence>
<keyword evidence="3" id="KW-1185">Reference proteome</keyword>
<organism evidence="2 3">
    <name type="scientific">Caligus rogercresseyi</name>
    <name type="common">Sea louse</name>
    <dbReference type="NCBI Taxonomy" id="217165"/>
    <lineage>
        <taxon>Eukaryota</taxon>
        <taxon>Metazoa</taxon>
        <taxon>Ecdysozoa</taxon>
        <taxon>Arthropoda</taxon>
        <taxon>Crustacea</taxon>
        <taxon>Multicrustacea</taxon>
        <taxon>Hexanauplia</taxon>
        <taxon>Copepoda</taxon>
        <taxon>Siphonostomatoida</taxon>
        <taxon>Caligidae</taxon>
        <taxon>Caligus</taxon>
    </lineage>
</organism>
<proteinExistence type="predicted"/>
<feature type="non-terminal residue" evidence="2">
    <location>
        <position position="137"/>
    </location>
</feature>
<name>A0A7T8JZD2_CALRO</name>
<feature type="compositionally biased region" description="Basic residues" evidence="1">
    <location>
        <begin position="127"/>
        <end position="137"/>
    </location>
</feature>
<reference evidence="3" key="1">
    <citation type="submission" date="2021-01" db="EMBL/GenBank/DDBJ databases">
        <title>Caligus Genome Assembly.</title>
        <authorList>
            <person name="Gallardo-Escarate C."/>
        </authorList>
    </citation>
    <scope>NUCLEOTIDE SEQUENCE [LARGE SCALE GENOMIC DNA]</scope>
</reference>
<sequence>MTSNTPWGMFRYLRNAMGLISAGDEFNRRGDDAIAVSLRAKAKAAYDVGSKELSELKVGDIVRVQHGLTKKWNLAEVLEIRPRGRSYLVKTESGRLYWRNRRYLKLYAPPIGVAKDIPESQEEVKQPRRSKRQKKAP</sequence>
<dbReference type="Proteomes" id="UP000595437">
    <property type="component" value="Chromosome 9"/>
</dbReference>
<dbReference type="EMBL" id="CP045898">
    <property type="protein sequence ID" value="QQP40014.1"/>
    <property type="molecule type" value="Genomic_DNA"/>
</dbReference>
<evidence type="ECO:0000256" key="1">
    <source>
        <dbReference type="SAM" id="MobiDB-lite"/>
    </source>
</evidence>
<protein>
    <submittedName>
        <fullName evidence="2">Transposon Tf2-6 polyprotein</fullName>
    </submittedName>
</protein>
<dbReference type="OrthoDB" id="6377591at2759"/>